<dbReference type="Gene3D" id="1.25.40.990">
    <property type="match status" value="1"/>
</dbReference>
<dbReference type="PIRSF" id="PIRSF037320">
    <property type="entry name" value="mRNA_export_factor_Sac3"/>
    <property type="match status" value="1"/>
</dbReference>
<feature type="compositionally biased region" description="Polar residues" evidence="4">
    <location>
        <begin position="122"/>
        <end position="131"/>
    </location>
</feature>
<organism evidence="6 7">
    <name type="scientific">Geotrichum candidum</name>
    <name type="common">Oospora lactis</name>
    <name type="synonym">Dipodascus geotrichum</name>
    <dbReference type="NCBI Taxonomy" id="1173061"/>
    <lineage>
        <taxon>Eukaryota</taxon>
        <taxon>Fungi</taxon>
        <taxon>Dikarya</taxon>
        <taxon>Ascomycota</taxon>
        <taxon>Saccharomycotina</taxon>
        <taxon>Dipodascomycetes</taxon>
        <taxon>Dipodascales</taxon>
        <taxon>Dipodascaceae</taxon>
        <taxon>Geotrichum</taxon>
    </lineage>
</organism>
<dbReference type="EMBL" id="CCBN010000006">
    <property type="protein sequence ID" value="CDO53959.1"/>
    <property type="molecule type" value="Genomic_DNA"/>
</dbReference>
<dbReference type="OrthoDB" id="264795at2759"/>
<feature type="domain" description="PCI" evidence="5">
    <location>
        <begin position="378"/>
        <end position="565"/>
    </location>
</feature>
<dbReference type="GO" id="GO:0006406">
    <property type="term" value="P:mRNA export from nucleus"/>
    <property type="evidence" value="ECO:0007669"/>
    <property type="project" value="UniProtKB-UniRule"/>
</dbReference>
<keyword evidence="2" id="KW-0539">Nucleus</keyword>
<keyword evidence="7" id="KW-1185">Reference proteome</keyword>
<dbReference type="InterPro" id="IPR000717">
    <property type="entry name" value="PCI_dom"/>
</dbReference>
<name>A0A0J9X9V8_GEOCN</name>
<feature type="coiled-coil region" evidence="3">
    <location>
        <begin position="1136"/>
        <end position="1167"/>
    </location>
</feature>
<comment type="subcellular location">
    <subcellularLocation>
        <location evidence="2">Nucleus envelope</location>
    </subcellularLocation>
</comment>
<dbReference type="STRING" id="1173061.A0A0J9X9V8"/>
<dbReference type="Proteomes" id="UP000242525">
    <property type="component" value="Unassembled WGS sequence"/>
</dbReference>
<feature type="compositionally biased region" description="Polar residues" evidence="4">
    <location>
        <begin position="147"/>
        <end position="162"/>
    </location>
</feature>
<dbReference type="Pfam" id="PF03399">
    <property type="entry name" value="SAC3_GANP"/>
    <property type="match status" value="1"/>
</dbReference>
<comment type="caution">
    <text evidence="6">The sequence shown here is derived from an EMBL/GenBank/DDBJ whole genome shotgun (WGS) entry which is preliminary data.</text>
</comment>
<proteinExistence type="inferred from homology"/>
<protein>
    <recommendedName>
        <fullName evidence="2">Nuclear mRNA export factor</fullName>
    </recommendedName>
</protein>
<reference evidence="6" key="1">
    <citation type="submission" date="2014-03" db="EMBL/GenBank/DDBJ databases">
        <authorList>
            <person name="Casaregola S."/>
        </authorList>
    </citation>
    <scope>NUCLEOTIDE SEQUENCE [LARGE SCALE GENOMIC DNA]</scope>
    <source>
        <strain evidence="6">CLIB 918</strain>
    </source>
</reference>
<dbReference type="InterPro" id="IPR017173">
    <property type="entry name" value="Sac3"/>
</dbReference>
<evidence type="ECO:0000313" key="7">
    <source>
        <dbReference type="Proteomes" id="UP000242525"/>
    </source>
</evidence>
<comment type="similarity">
    <text evidence="1 2">Belongs to the SAC3 family.</text>
</comment>
<gene>
    <name evidence="6" type="ORF">BN980_GECA06s02430g</name>
</gene>
<dbReference type="InterPro" id="IPR045107">
    <property type="entry name" value="SAC3/GANP/THP3"/>
</dbReference>
<feature type="region of interest" description="Disordered" evidence="4">
    <location>
        <begin position="29"/>
        <end position="162"/>
    </location>
</feature>
<evidence type="ECO:0000256" key="2">
    <source>
        <dbReference type="PIRNR" id="PIRNR037320"/>
    </source>
</evidence>
<dbReference type="InterPro" id="IPR005062">
    <property type="entry name" value="SAC3/GANP/THP3_conserved"/>
</dbReference>
<dbReference type="GO" id="GO:0005635">
    <property type="term" value="C:nuclear envelope"/>
    <property type="evidence" value="ECO:0007669"/>
    <property type="project" value="UniProtKB-SubCell"/>
</dbReference>
<dbReference type="GO" id="GO:0005737">
    <property type="term" value="C:cytoplasm"/>
    <property type="evidence" value="ECO:0007669"/>
    <property type="project" value="TreeGrafter"/>
</dbReference>
<evidence type="ECO:0000256" key="1">
    <source>
        <dbReference type="ARBA" id="ARBA00038443"/>
    </source>
</evidence>
<evidence type="ECO:0000313" key="6">
    <source>
        <dbReference type="EMBL" id="CDO53959.1"/>
    </source>
</evidence>
<accession>A0A0J9X9V8</accession>
<dbReference type="AlphaFoldDB" id="A0A0J9X9V8"/>
<keyword evidence="3" id="KW-0175">Coiled coil</keyword>
<sequence length="1258" mass="139306">MFPSFANSAFAGNSGNSGNFGSASTSAFGFGHSQQNNPQFQSAFSNFNNNQQNKNSNGNFNAFSNNNNANANGNNNNSSNSNGGNRGNRRGGSQRGGGRGRGRGNFSNGSSRNNSPFPGSSKNSINYFQNNSSPALTQPPTLPTPSGFRQRSRASLPTPSYLQPGQKLITKITFKPDPWDVQNQQKMLSLEASQIDVSQLENIYRQFQSMREIERREMESRGLVDQQDTRKDLKDAIIFIGSCEDKCPTFERVRRAYEKDTKPFEKDANGNVSRELSVKAFSRPAAGQPPPLPSDVRPPHILVSTLNYLINNVVPQLPKSHPFLWDRTRSIRQDFTYQNYSGPEAIECNELIVRVHLLCLHVMLTSDQEYSKQQELEQLNKALQTLSELYDSNRKQNPNFKSPREAEFRSYILLSHIRDPDIDRQTQLLPLEIFNSPEIQTAILLRGLLQQAHGVAAKDVKENCANLFAALFQLISTKRVSFLSACLIESHFQDIRFGALASMARAYHTKGKPYTISRLTRLLGFQNDEDTASFCESYGLSVVQDEQQLVVNVAPKSLNPQKSFKSYFTPYIDSKMGNKSWAACIIENPSSASFTSSSAGFQPTSLAPTLKPYQNLPTSFNNQSQFSASINGQAMLETPSHPSLVKPQAPSFSFTSNEPKPVTAVPAFSFGTNKINNTFGAAPTAALPTSTPSTFGVAATNKPAAPTFSFSSQNQAQDNTIRKVVPTSVLPTPTSSFLSTPKLGTETSKPVVTIPTAQTVAPAPPPVPKVVKKYVYSEADVKNEVDNLFRGVVSQMLKSQVLPKAWDTTKQLQTKAKEERFNTAVSEEFNGMISALIMEATKNAQAKKMNQTRLKRLAVRLVGRAAFIAQARIEEKKQRENEFKLISSQLGKPRVAVTSMTAAASSPSNRFVNRRLIDTLTPEERYERKMEAIRKQRESNAEFWKPFDVRAAIANKLEAGLRKSSNYGLAELRFSVFCRDWTTVAGKWIQAKLDLGHIVESSSKATTVHLEQLQQDPATYQDMTQLVLVVGLNQAGQPDPSLEYDREACAAILKMIKGQSRYKLDVLVLYWGGANKSEAAVRSELGLEKSGVEFGSVVFSAIASDTDETNPSFLLERAVADLVDKFEGKLSVKGVKERARYQREQQEARAREEREAYQEQLRAQLEESDRRQARIKAMNSLHVFDERFSVGQPAATVAPATDANGHFNLPVHKRQKIVGGTVVEKTSPGKQSTLPKGVRELRELVAAVKRSRSLAPGT</sequence>
<evidence type="ECO:0000256" key="3">
    <source>
        <dbReference type="SAM" id="Coils"/>
    </source>
</evidence>
<evidence type="ECO:0000256" key="4">
    <source>
        <dbReference type="SAM" id="MobiDB-lite"/>
    </source>
</evidence>
<evidence type="ECO:0000259" key="5">
    <source>
        <dbReference type="PROSITE" id="PS50250"/>
    </source>
</evidence>
<feature type="compositionally biased region" description="Low complexity" evidence="4">
    <location>
        <begin position="29"/>
        <end position="83"/>
    </location>
</feature>
<feature type="compositionally biased region" description="Low complexity" evidence="4">
    <location>
        <begin position="104"/>
        <end position="121"/>
    </location>
</feature>
<dbReference type="PANTHER" id="PTHR12436">
    <property type="entry name" value="80 KDA MCM3-ASSOCIATED PROTEIN"/>
    <property type="match status" value="1"/>
</dbReference>
<dbReference type="PANTHER" id="PTHR12436:SF3">
    <property type="entry name" value="GERMINAL-CENTER ASSOCIATED NUCLEAR PROTEIN"/>
    <property type="match status" value="1"/>
</dbReference>
<dbReference type="GO" id="GO:0042274">
    <property type="term" value="P:ribosomal small subunit biogenesis"/>
    <property type="evidence" value="ECO:0007669"/>
    <property type="project" value="UniProtKB-UniRule"/>
</dbReference>
<dbReference type="GO" id="GO:0070390">
    <property type="term" value="C:transcription export complex 2"/>
    <property type="evidence" value="ECO:0007669"/>
    <property type="project" value="UniProtKB-UniRule"/>
</dbReference>
<dbReference type="PROSITE" id="PS50250">
    <property type="entry name" value="PCI"/>
    <property type="match status" value="1"/>
</dbReference>